<dbReference type="PANTHER" id="PTHR28196:SF1">
    <property type="entry name" value="NUCLEOLAR PROTEIN NET1-RELATED"/>
    <property type="match status" value="1"/>
</dbReference>
<gene>
    <name evidence="3" type="ORF">J8A68_003093</name>
</gene>
<protein>
    <recommendedName>
        <fullName evidence="2">Nucleolar protein Dnt1-like N-terminal domain-containing protein</fullName>
    </recommendedName>
</protein>
<feature type="domain" description="Nucleolar protein Dnt1-like N-terminal" evidence="2">
    <location>
        <begin position="29"/>
        <end position="97"/>
    </location>
</feature>
<sequence>MTKLKLNVLIIPLNYANEPTSEIDPLVCKRFLHLEDPAIDLNELKERIETRFQRLYPDEDRLQIEGFQESDLCDLDPDYCISGVFSSGDILRTIVKKQFKSQILSGSNTRSQGTPSPPLPTGATEFAGSHKRTKQHGSSAGPSFKPQTIEDQIVATTQQRVISSTSRDNGKGHIIASDVLAIPRQAKQFSDIVVKLPNFEARSHPYTYIYEGDNIKRILYFIQQISLWYSYGNKTGRFLCKGHSKPLCTSYITLSIHRKLN</sequence>
<evidence type="ECO:0000313" key="4">
    <source>
        <dbReference type="Proteomes" id="UP000694255"/>
    </source>
</evidence>
<evidence type="ECO:0000256" key="1">
    <source>
        <dbReference type="SAM" id="MobiDB-lite"/>
    </source>
</evidence>
<dbReference type="InterPro" id="IPR018844">
    <property type="entry name" value="Dnt1-like_N"/>
</dbReference>
<dbReference type="RefSeq" id="XP_049263577.1">
    <property type="nucleotide sequence ID" value="XM_049406911.1"/>
</dbReference>
<organism evidence="3 4">
    <name type="scientific">[Candida] subhashii</name>
    <dbReference type="NCBI Taxonomy" id="561895"/>
    <lineage>
        <taxon>Eukaryota</taxon>
        <taxon>Fungi</taxon>
        <taxon>Dikarya</taxon>
        <taxon>Ascomycota</taxon>
        <taxon>Saccharomycotina</taxon>
        <taxon>Pichiomycetes</taxon>
        <taxon>Debaryomycetaceae</taxon>
        <taxon>Spathaspora</taxon>
    </lineage>
</organism>
<name>A0A8J5QN13_9ASCO</name>
<feature type="region of interest" description="Disordered" evidence="1">
    <location>
        <begin position="105"/>
        <end position="147"/>
    </location>
</feature>
<dbReference type="GO" id="GO:0000183">
    <property type="term" value="P:rDNA heterochromatin formation"/>
    <property type="evidence" value="ECO:0007669"/>
    <property type="project" value="InterPro"/>
</dbReference>
<dbReference type="Pfam" id="PF10407">
    <property type="entry name" value="Cytokin_check_N"/>
    <property type="match status" value="1"/>
</dbReference>
<dbReference type="EMBL" id="JAGSYN010000139">
    <property type="protein sequence ID" value="KAG7663345.1"/>
    <property type="molecule type" value="Genomic_DNA"/>
</dbReference>
<comment type="caution">
    <text evidence="3">The sequence shown here is derived from an EMBL/GenBank/DDBJ whole genome shotgun (WGS) entry which is preliminary data.</text>
</comment>
<evidence type="ECO:0000259" key="2">
    <source>
        <dbReference type="Pfam" id="PF10407"/>
    </source>
</evidence>
<dbReference type="GeneID" id="73469894"/>
<keyword evidence="4" id="KW-1185">Reference proteome</keyword>
<dbReference type="AlphaFoldDB" id="A0A8J5QN13"/>
<feature type="compositionally biased region" description="Polar residues" evidence="1">
    <location>
        <begin position="136"/>
        <end position="147"/>
    </location>
</feature>
<proteinExistence type="predicted"/>
<dbReference type="InterPro" id="IPR043185">
    <property type="entry name" value="Net1/Tof2"/>
</dbReference>
<dbReference type="OrthoDB" id="6365676at2759"/>
<reference evidence="3 4" key="1">
    <citation type="journal article" date="2021" name="DNA Res.">
        <title>Genome analysis of Candida subhashii reveals its hybrid nature and dual mitochondrial genome conformations.</title>
        <authorList>
            <person name="Mixao V."/>
            <person name="Hegedusova E."/>
            <person name="Saus E."/>
            <person name="Pryszcz L.P."/>
            <person name="Cillingova A."/>
            <person name="Nosek J."/>
            <person name="Gabaldon T."/>
        </authorList>
    </citation>
    <scope>NUCLEOTIDE SEQUENCE [LARGE SCALE GENOMIC DNA]</scope>
    <source>
        <strain evidence="3 4">CBS 10753</strain>
    </source>
</reference>
<dbReference type="Proteomes" id="UP000694255">
    <property type="component" value="Unassembled WGS sequence"/>
</dbReference>
<evidence type="ECO:0000313" key="3">
    <source>
        <dbReference type="EMBL" id="KAG7663345.1"/>
    </source>
</evidence>
<accession>A0A8J5QN13</accession>
<feature type="compositionally biased region" description="Polar residues" evidence="1">
    <location>
        <begin position="105"/>
        <end position="114"/>
    </location>
</feature>
<dbReference type="PANTHER" id="PTHR28196">
    <property type="entry name" value="NUCLEOLAR PROTEIN NET1-RELATED"/>
    <property type="match status" value="1"/>
</dbReference>